<dbReference type="Proteomes" id="UP000008672">
    <property type="component" value="Unassembled WGS sequence"/>
</dbReference>
<dbReference type="Pfam" id="PF21990">
    <property type="entry name" value="SH2_1"/>
    <property type="match status" value="1"/>
</dbReference>
<dbReference type="SUPFAM" id="SSF56112">
    <property type="entry name" value="Protein kinase-like (PK-like)"/>
    <property type="match status" value="2"/>
</dbReference>
<dbReference type="SMART" id="SM00252">
    <property type="entry name" value="SH2"/>
    <property type="match status" value="1"/>
</dbReference>
<feature type="binding site" evidence="20">
    <location>
        <begin position="837"/>
        <end position="845"/>
    </location>
    <ligand>
        <name>ATP</name>
        <dbReference type="ChEBI" id="CHEBI:30616"/>
    </ligand>
</feature>
<evidence type="ECO:0000256" key="19">
    <source>
        <dbReference type="PIRSR" id="PIRSR000636-1"/>
    </source>
</evidence>
<dbReference type="OMA" id="FLPRCMR"/>
<keyword evidence="13" id="KW-1064">Adaptive immunity</keyword>
<keyword evidence="6 18" id="KW-0808">Transferase</keyword>
<dbReference type="FunFam" id="3.30.505.10:FF:000073">
    <property type="entry name" value="Tyrosine-protein kinase"/>
    <property type="match status" value="1"/>
</dbReference>
<dbReference type="Gene3D" id="3.30.505.10">
    <property type="entry name" value="SH2 domain"/>
    <property type="match status" value="1"/>
</dbReference>
<dbReference type="GO" id="GO:0005131">
    <property type="term" value="F:growth hormone receptor binding"/>
    <property type="evidence" value="ECO:0007669"/>
    <property type="project" value="TreeGrafter"/>
</dbReference>
<dbReference type="InterPro" id="IPR016251">
    <property type="entry name" value="Tyr_kinase_non-rcpt_Jak/Tyk2"/>
</dbReference>
<dbReference type="Gene3D" id="2.30.29.30">
    <property type="entry name" value="Pleckstrin-homology domain (PH domain)/Phosphotyrosine-binding domain (PTB)"/>
    <property type="match status" value="1"/>
</dbReference>
<dbReference type="PIRSF" id="PIRSF000636">
    <property type="entry name" value="TyrPK_Jak"/>
    <property type="match status" value="1"/>
</dbReference>
<dbReference type="EMBL" id="AFYH01129263">
    <property type="status" value="NOT_ANNOTATED_CDS"/>
    <property type="molecule type" value="Genomic_DNA"/>
</dbReference>
<dbReference type="PRINTS" id="PR00109">
    <property type="entry name" value="TYRKINASE"/>
</dbReference>
<feature type="domain" description="Protein kinase" evidence="23">
    <location>
        <begin position="831"/>
        <end position="1107"/>
    </location>
</feature>
<evidence type="ECO:0000256" key="1">
    <source>
        <dbReference type="ARBA" id="ARBA00004184"/>
    </source>
</evidence>
<dbReference type="GO" id="GO:0030154">
    <property type="term" value="P:cell differentiation"/>
    <property type="evidence" value="ECO:0007669"/>
    <property type="project" value="TreeGrafter"/>
</dbReference>
<keyword evidence="8 18" id="KW-0547">Nucleotide-binding</keyword>
<dbReference type="EMBL" id="AFYH01129264">
    <property type="status" value="NOT_ANNOTATED_CDS"/>
    <property type="molecule type" value="Genomic_DNA"/>
</dbReference>
<dbReference type="InParanoid" id="H3B0L6"/>
<keyword evidence="15 18" id="KW-0829">Tyrosine-protein kinase</keyword>
<sequence>SLGEKDPLIRGERSGSLYSCKSHRLQVLYYYLTRDCPPKSELALSYTYGEYSAEELCIAAARVCGILPVYHSLFALASEDLTVWYPPNHIFRIDDSTSETVVYRIRFFFPNWFGQGNKKSYRYGLTKDRTSAVLDYSVIDYLFAQQSRSDFISGRTRTTLSLQTQEDCLGMAMLDMMRIAKERNKRVKEVFRYVSYKSCIPENLRNEIQQHNFLTRKRIRRKFQKSLKKISQCKTDDCCLKLKYLIDLEELEVMFGKEIFNVKDPVCSMPENEGYKFICVSGENGIQWSFRECEDWQPFCDFPEIIDISIKQASHDNVPVESRIVTVVKHDNEILEAEFPTLKEALSFVSLVDGYYRLTADAHHYFCKEVAPPKLLENIENCCHGPITSEFAVNKLKKLGSAEGLYIIRCSPLEYDRYFLTVCVQTPFGKDYKDCLIKKDRTYSLAGVFRQFDSFKELLNYYQNSSLYSESVNIQFKSCCPPRPKDKSNLIIVRSNCSDILMSPTMHRRAVSQMIFHKIKKEDLIWGENLGMGSFTKIYKGTKVSKKNEDETHQTEVLLKVLENIHKNCSESFFEAASVMSQISHKHLILVYGICVINIGNVMVQEFVKYGALDTYLKKKKNTGTVTASWKLEVAKQLAYALNFLEDKNIIHGNVCAKNILLTREGDAMNGSPPFIKLSDPGISITVLAKEMCIDRIPWVAPECINDSNNLSLESDKWSYGTTLWEIFSGGVLPLSALEPSRKLEFYKNSLQLPAPKWTELANLINQCMDYQVYLRPSFRAIIRDLNSLITSDYELLCDMSPSDVPVKDTFWRSINVSDHRDPTLFEERHLKFISVLGKGNFGSVELCRYDPLGDNTGDLIAVKKLQQSTAEHIQDFQREIKILKSLHNDFVVKYKGVCYSVGRRNLRLVMEYLPNGSLRDYLCKNKDRLDHKKLLLYASQICKGMEYLGSKRYIHRDLATRNILVENEARVKIGDFGLAKILPQDKDYYKVLEPGESPIFWYAPESLSDSVFSRESDVWSFGVVVYELFTYSEKSRSPPLEFMRMMGPDKQMQIVKHLTDLLKNNQRLPAPQGCPIEVYSLMLNCWMYEPAKRPMFTELEEKIESIRGSLSRRID</sequence>
<evidence type="ECO:0000256" key="21">
    <source>
        <dbReference type="PROSITE-ProRule" id="PRU10141"/>
    </source>
</evidence>
<accession>H3B0L6</accession>
<keyword evidence="3" id="KW-0963">Cytoplasm</keyword>
<dbReference type="GO" id="GO:0005829">
    <property type="term" value="C:cytosol"/>
    <property type="evidence" value="ECO:0007669"/>
    <property type="project" value="TreeGrafter"/>
</dbReference>
<evidence type="ECO:0000256" key="5">
    <source>
        <dbReference type="ARBA" id="ARBA00022588"/>
    </source>
</evidence>
<dbReference type="PROSITE" id="PS50011">
    <property type="entry name" value="PROTEIN_KINASE_DOM"/>
    <property type="match status" value="2"/>
</dbReference>
<dbReference type="InterPro" id="IPR020635">
    <property type="entry name" value="Tyr_kinase_cat_dom"/>
</dbReference>
<dbReference type="FunFam" id="1.10.510.10:FF:000110">
    <property type="entry name" value="Tyrosine-protein kinase"/>
    <property type="match status" value="1"/>
</dbReference>
<protein>
    <recommendedName>
        <fullName evidence="18 22">Tyrosine-protein kinase</fullName>
        <ecNumber evidence="18 22">2.7.10.2</ecNumber>
    </recommendedName>
</protein>
<evidence type="ECO:0000256" key="8">
    <source>
        <dbReference type="ARBA" id="ARBA00022741"/>
    </source>
</evidence>
<keyword evidence="7" id="KW-0677">Repeat</keyword>
<dbReference type="GO" id="GO:0019221">
    <property type="term" value="P:cytokine-mediated signaling pathway"/>
    <property type="evidence" value="ECO:0007669"/>
    <property type="project" value="TreeGrafter"/>
</dbReference>
<evidence type="ECO:0000256" key="17">
    <source>
        <dbReference type="ARBA" id="ARBA00063638"/>
    </source>
</evidence>
<dbReference type="GeneTree" id="ENSGT00940000155640"/>
<dbReference type="Pfam" id="PF18379">
    <property type="entry name" value="FERM_F1"/>
    <property type="match status" value="1"/>
</dbReference>
<dbReference type="FunFam" id="3.30.200.20:FF:000135">
    <property type="entry name" value="Tyrosine-protein kinase"/>
    <property type="match status" value="1"/>
</dbReference>
<dbReference type="GO" id="GO:0002250">
    <property type="term" value="P:adaptive immune response"/>
    <property type="evidence" value="ECO:0007669"/>
    <property type="project" value="UniProtKB-KW"/>
</dbReference>
<feature type="active site" description="Proton acceptor" evidence="19">
    <location>
        <position position="958"/>
    </location>
</feature>
<evidence type="ECO:0000256" key="3">
    <source>
        <dbReference type="ARBA" id="ARBA00022490"/>
    </source>
</evidence>
<dbReference type="Gene3D" id="3.30.200.20">
    <property type="entry name" value="Phosphorylase Kinase, domain 1"/>
    <property type="match status" value="2"/>
</dbReference>
<dbReference type="GO" id="GO:1903037">
    <property type="term" value="P:regulation of leukocyte cell-cell adhesion"/>
    <property type="evidence" value="ECO:0007669"/>
    <property type="project" value="UniProtKB-ARBA"/>
</dbReference>
<dbReference type="InterPro" id="IPR036860">
    <property type="entry name" value="SH2_dom_sf"/>
</dbReference>
<dbReference type="InterPro" id="IPR041046">
    <property type="entry name" value="FERM_F2"/>
</dbReference>
<dbReference type="Pfam" id="PF18377">
    <property type="entry name" value="FERM_F2"/>
    <property type="match status" value="1"/>
</dbReference>
<dbReference type="EMBL" id="AFYH01129265">
    <property type="status" value="NOT_ANNOTATED_CDS"/>
    <property type="molecule type" value="Genomic_DNA"/>
</dbReference>
<evidence type="ECO:0000256" key="14">
    <source>
        <dbReference type="ARBA" id="ARBA00023136"/>
    </source>
</evidence>
<dbReference type="SUPFAM" id="SSF50729">
    <property type="entry name" value="PH domain-like"/>
    <property type="match status" value="1"/>
</dbReference>
<dbReference type="PANTHER" id="PTHR45807:SF3">
    <property type="entry name" value="TYROSINE-PROTEIN KINASE JAK3"/>
    <property type="match status" value="1"/>
</dbReference>
<evidence type="ECO:0000256" key="4">
    <source>
        <dbReference type="ARBA" id="ARBA00022553"/>
    </source>
</evidence>
<dbReference type="Pfam" id="PF07714">
    <property type="entry name" value="PK_Tyr_Ser-Thr"/>
    <property type="match status" value="2"/>
</dbReference>
<dbReference type="Pfam" id="PF17887">
    <property type="entry name" value="Jak1_Phl"/>
    <property type="match status" value="1"/>
</dbReference>
<dbReference type="SMART" id="SM00295">
    <property type="entry name" value="B41"/>
    <property type="match status" value="1"/>
</dbReference>
<name>H3B0L6_LATCH</name>
<dbReference type="AlphaFoldDB" id="H3B0L6"/>
<dbReference type="InterPro" id="IPR011993">
    <property type="entry name" value="PH-like_dom_sf"/>
</dbReference>
<keyword evidence="12" id="KW-0727">SH2 domain</keyword>
<evidence type="ECO:0000259" key="24">
    <source>
        <dbReference type="PROSITE" id="PS50057"/>
    </source>
</evidence>
<evidence type="ECO:0000256" key="20">
    <source>
        <dbReference type="PIRSR" id="PIRSR000636-2"/>
    </source>
</evidence>
<evidence type="ECO:0000256" key="16">
    <source>
        <dbReference type="ARBA" id="ARBA00051245"/>
    </source>
</evidence>
<dbReference type="Gene3D" id="1.10.510.10">
    <property type="entry name" value="Transferase(Phosphotransferase) domain 1"/>
    <property type="match status" value="2"/>
</dbReference>
<dbReference type="Ensembl" id="ENSLACT00000015543.1">
    <property type="protein sequence ID" value="ENSLACP00000015437.1"/>
    <property type="gene ID" value="ENSLACG00000013591.1"/>
</dbReference>
<dbReference type="InterPro" id="IPR000719">
    <property type="entry name" value="Prot_kinase_dom"/>
</dbReference>
<dbReference type="InterPro" id="IPR008266">
    <property type="entry name" value="Tyr_kinase_AS"/>
</dbReference>
<dbReference type="EC" id="2.7.10.2" evidence="18 22"/>
<dbReference type="InterPro" id="IPR017441">
    <property type="entry name" value="Protein_kinase_ATP_BS"/>
</dbReference>
<keyword evidence="14" id="KW-0472">Membrane</keyword>
<evidence type="ECO:0000256" key="6">
    <source>
        <dbReference type="ARBA" id="ARBA00022679"/>
    </source>
</evidence>
<dbReference type="PROSITE" id="PS00109">
    <property type="entry name" value="PROTEIN_KINASE_TYR"/>
    <property type="match status" value="1"/>
</dbReference>
<dbReference type="CDD" id="cd14473">
    <property type="entry name" value="FERM_B-lobe"/>
    <property type="match status" value="1"/>
</dbReference>
<dbReference type="GO" id="GO:0016020">
    <property type="term" value="C:membrane"/>
    <property type="evidence" value="ECO:0007669"/>
    <property type="project" value="InterPro"/>
</dbReference>
<dbReference type="GO" id="GO:0045087">
    <property type="term" value="P:innate immune response"/>
    <property type="evidence" value="ECO:0007669"/>
    <property type="project" value="UniProtKB-KW"/>
</dbReference>
<feature type="binding site" evidence="21">
    <location>
        <position position="865"/>
    </location>
    <ligand>
        <name>ATP</name>
        <dbReference type="ChEBI" id="CHEBI:30616"/>
    </ligand>
</feature>
<dbReference type="InterPro" id="IPR019748">
    <property type="entry name" value="FERM_central"/>
</dbReference>
<dbReference type="InterPro" id="IPR051286">
    <property type="entry name" value="JAK"/>
</dbReference>
<feature type="binding site" evidence="20">
    <location>
        <position position="864"/>
    </location>
    <ligand>
        <name>ATP</name>
        <dbReference type="ChEBI" id="CHEBI:30616"/>
    </ligand>
</feature>
<dbReference type="GO" id="GO:0050863">
    <property type="term" value="P:regulation of T cell activation"/>
    <property type="evidence" value="ECO:0007669"/>
    <property type="project" value="UniProtKB-ARBA"/>
</dbReference>
<keyword evidence="10 18" id="KW-0067">ATP-binding</keyword>
<evidence type="ECO:0000256" key="15">
    <source>
        <dbReference type="ARBA" id="ARBA00023137"/>
    </source>
</evidence>
<keyword evidence="26" id="KW-1185">Reference proteome</keyword>
<dbReference type="InterPro" id="IPR000299">
    <property type="entry name" value="FERM_domain"/>
</dbReference>
<keyword evidence="5" id="KW-0399">Innate immunity</keyword>
<proteinExistence type="inferred from homology"/>
<dbReference type="FunFam" id="3.30.200.20:FF:000084">
    <property type="entry name" value="Tyrosine-protein kinase"/>
    <property type="match status" value="1"/>
</dbReference>
<comment type="subcellular location">
    <subcellularLocation>
        <location evidence="2">Cytoplasm</location>
    </subcellularLocation>
    <subcellularLocation>
        <location evidence="1">Endomembrane system</location>
        <topology evidence="1">Peripheral membrane protein</topology>
    </subcellularLocation>
</comment>
<evidence type="ECO:0000256" key="7">
    <source>
        <dbReference type="ARBA" id="ARBA00022737"/>
    </source>
</evidence>
<dbReference type="EMBL" id="AFYH01129262">
    <property type="status" value="NOT_ANNOTATED_CDS"/>
    <property type="molecule type" value="Genomic_DNA"/>
</dbReference>
<dbReference type="PANTHER" id="PTHR45807">
    <property type="entry name" value="TYROSINE-PROTEIN KINASE HOPSCOTCH"/>
    <property type="match status" value="1"/>
</dbReference>
<dbReference type="HOGENOM" id="CLU_008155_1_0_1"/>
<dbReference type="InterPro" id="IPR041155">
    <property type="entry name" value="FERM_F1"/>
</dbReference>
<evidence type="ECO:0000256" key="11">
    <source>
        <dbReference type="ARBA" id="ARBA00022859"/>
    </source>
</evidence>
<dbReference type="GO" id="GO:0008284">
    <property type="term" value="P:positive regulation of cell population proliferation"/>
    <property type="evidence" value="ECO:0007669"/>
    <property type="project" value="UniProtKB-ARBA"/>
</dbReference>
<dbReference type="PRINTS" id="PR01823">
    <property type="entry name" value="JANUSKINASE"/>
</dbReference>
<dbReference type="GO" id="GO:0007259">
    <property type="term" value="P:cell surface receptor signaling pathway via JAK-STAT"/>
    <property type="evidence" value="ECO:0007669"/>
    <property type="project" value="TreeGrafter"/>
</dbReference>
<gene>
    <name evidence="25" type="primary">LOC102363504</name>
</gene>
<dbReference type="SMART" id="SM00219">
    <property type="entry name" value="TyrKc"/>
    <property type="match status" value="2"/>
</dbReference>
<feature type="domain" description="FERM" evidence="24">
    <location>
        <begin position="26"/>
        <end position="363"/>
    </location>
</feature>
<evidence type="ECO:0000256" key="9">
    <source>
        <dbReference type="ARBA" id="ARBA00022777"/>
    </source>
</evidence>
<evidence type="ECO:0000313" key="26">
    <source>
        <dbReference type="Proteomes" id="UP000008672"/>
    </source>
</evidence>
<evidence type="ECO:0000256" key="22">
    <source>
        <dbReference type="RuleBase" id="RU362096"/>
    </source>
</evidence>
<evidence type="ECO:0000313" key="25">
    <source>
        <dbReference type="Ensembl" id="ENSLACP00000015437.1"/>
    </source>
</evidence>
<keyword evidence="11" id="KW-0391">Immunity</keyword>
<dbReference type="GO" id="GO:0005856">
    <property type="term" value="C:cytoskeleton"/>
    <property type="evidence" value="ECO:0007669"/>
    <property type="project" value="UniProtKB-UniRule"/>
</dbReference>
<dbReference type="STRING" id="7897.ENSLACP00000015437"/>
<organism evidence="25 26">
    <name type="scientific">Latimeria chalumnae</name>
    <name type="common">Coelacanth</name>
    <dbReference type="NCBI Taxonomy" id="7897"/>
    <lineage>
        <taxon>Eukaryota</taxon>
        <taxon>Metazoa</taxon>
        <taxon>Chordata</taxon>
        <taxon>Craniata</taxon>
        <taxon>Vertebrata</taxon>
        <taxon>Euteleostomi</taxon>
        <taxon>Coelacanthiformes</taxon>
        <taxon>Coelacanthidae</taxon>
        <taxon>Latimeria</taxon>
    </lineage>
</organism>
<evidence type="ECO:0000256" key="2">
    <source>
        <dbReference type="ARBA" id="ARBA00004496"/>
    </source>
</evidence>
<dbReference type="GO" id="GO:0004715">
    <property type="term" value="F:non-membrane spanning protein tyrosine kinase activity"/>
    <property type="evidence" value="ECO:0007669"/>
    <property type="project" value="UniProtKB-UniRule"/>
</dbReference>
<comment type="catalytic activity">
    <reaction evidence="16 18 22">
        <text>L-tyrosyl-[protein] + ATP = O-phospho-L-tyrosyl-[protein] + ADP + H(+)</text>
        <dbReference type="Rhea" id="RHEA:10596"/>
        <dbReference type="Rhea" id="RHEA-COMP:10136"/>
        <dbReference type="Rhea" id="RHEA-COMP:20101"/>
        <dbReference type="ChEBI" id="CHEBI:15378"/>
        <dbReference type="ChEBI" id="CHEBI:30616"/>
        <dbReference type="ChEBI" id="CHEBI:46858"/>
        <dbReference type="ChEBI" id="CHEBI:61978"/>
        <dbReference type="ChEBI" id="CHEBI:456216"/>
        <dbReference type="EC" id="2.7.10.2"/>
    </reaction>
</comment>
<dbReference type="GO" id="GO:0005524">
    <property type="term" value="F:ATP binding"/>
    <property type="evidence" value="ECO:0007669"/>
    <property type="project" value="UniProtKB-UniRule"/>
</dbReference>
<evidence type="ECO:0000259" key="23">
    <source>
        <dbReference type="PROSITE" id="PS50011"/>
    </source>
</evidence>
<evidence type="ECO:0000256" key="10">
    <source>
        <dbReference type="ARBA" id="ARBA00022840"/>
    </source>
</evidence>
<keyword evidence="9 18" id="KW-0418">Kinase</keyword>
<reference evidence="25" key="3">
    <citation type="submission" date="2025-09" db="UniProtKB">
        <authorList>
            <consortium name="Ensembl"/>
        </authorList>
    </citation>
    <scope>IDENTIFICATION</scope>
</reference>
<dbReference type="FunFam" id="1.10.510.10:FF:000114">
    <property type="entry name" value="Tyrosine-protein kinase JAK2"/>
    <property type="match status" value="1"/>
</dbReference>
<dbReference type="PROSITE" id="PS00107">
    <property type="entry name" value="PROTEIN_KINASE_ATP"/>
    <property type="match status" value="1"/>
</dbReference>
<reference evidence="25" key="2">
    <citation type="submission" date="2025-08" db="UniProtKB">
        <authorList>
            <consortium name="Ensembl"/>
        </authorList>
    </citation>
    <scope>IDENTIFICATION</scope>
</reference>
<dbReference type="InterPro" id="IPR041381">
    <property type="entry name" value="JAK1-3/TYK2_PHL_dom"/>
</dbReference>
<comment type="similarity">
    <text evidence="18">Belongs to the protein kinase superfamily. Tyr protein kinase family. JAK subfamily.</text>
</comment>
<dbReference type="InterPro" id="IPR000980">
    <property type="entry name" value="SH2"/>
</dbReference>
<evidence type="ECO:0000256" key="13">
    <source>
        <dbReference type="ARBA" id="ARBA00023130"/>
    </source>
</evidence>
<keyword evidence="4" id="KW-0597">Phosphoprotein</keyword>
<comment type="subunit">
    <text evidence="17">Interacts with STAM2 and MYO18A. Interacts with SHB. Interacts with CD69.</text>
</comment>
<reference evidence="26" key="1">
    <citation type="submission" date="2011-08" db="EMBL/GenBank/DDBJ databases">
        <title>The draft genome of Latimeria chalumnae.</title>
        <authorList>
            <person name="Di Palma F."/>
            <person name="Alfoldi J."/>
            <person name="Johnson J."/>
            <person name="Berlin A."/>
            <person name="Gnerre S."/>
            <person name="Jaffe D."/>
            <person name="MacCallum I."/>
            <person name="Young S."/>
            <person name="Walker B.J."/>
            <person name="Lander E."/>
            <person name="Lindblad-Toh K."/>
        </authorList>
    </citation>
    <scope>NUCLEOTIDE SEQUENCE [LARGE SCALE GENOMIC DNA]</scope>
    <source>
        <strain evidence="26">Wild caught</strain>
    </source>
</reference>
<dbReference type="GO" id="GO:0012505">
    <property type="term" value="C:endomembrane system"/>
    <property type="evidence" value="ECO:0007669"/>
    <property type="project" value="UniProtKB-SubCell"/>
</dbReference>
<feature type="domain" description="Protein kinase" evidence="23">
    <location>
        <begin position="524"/>
        <end position="790"/>
    </location>
</feature>
<dbReference type="eggNOG" id="KOG0197">
    <property type="taxonomic scope" value="Eukaryota"/>
</dbReference>
<dbReference type="InterPro" id="IPR001245">
    <property type="entry name" value="Ser-Thr/Tyr_kinase_cat_dom"/>
</dbReference>
<evidence type="ECO:0000256" key="18">
    <source>
        <dbReference type="PIRNR" id="PIRNR000636"/>
    </source>
</evidence>
<dbReference type="InterPro" id="IPR011009">
    <property type="entry name" value="Kinase-like_dom_sf"/>
</dbReference>
<dbReference type="InterPro" id="IPR019749">
    <property type="entry name" value="Band_41_domain"/>
</dbReference>
<dbReference type="PROSITE" id="PS50057">
    <property type="entry name" value="FERM_3"/>
    <property type="match status" value="1"/>
</dbReference>
<dbReference type="SUPFAM" id="SSF55550">
    <property type="entry name" value="SH2 domain"/>
    <property type="match status" value="1"/>
</dbReference>
<dbReference type="EMBL" id="AFYH01129266">
    <property type="status" value="NOT_ANNOTATED_CDS"/>
    <property type="molecule type" value="Genomic_DNA"/>
</dbReference>
<dbReference type="GO" id="GO:0060397">
    <property type="term" value="P:growth hormone receptor signaling pathway via JAK-STAT"/>
    <property type="evidence" value="ECO:0007669"/>
    <property type="project" value="TreeGrafter"/>
</dbReference>
<dbReference type="EMBL" id="AFYH01129267">
    <property type="status" value="NOT_ANNOTATED_CDS"/>
    <property type="molecule type" value="Genomic_DNA"/>
</dbReference>
<evidence type="ECO:0000256" key="12">
    <source>
        <dbReference type="ARBA" id="ARBA00022999"/>
    </source>
</evidence>
<dbReference type="GO" id="GO:0035556">
    <property type="term" value="P:intracellular signal transduction"/>
    <property type="evidence" value="ECO:0007669"/>
    <property type="project" value="InterPro"/>
</dbReference>